<evidence type="ECO:0000313" key="1">
    <source>
        <dbReference type="EMBL" id="KAF3953456.1"/>
    </source>
</evidence>
<comment type="caution">
    <text evidence="1">The sequence shown here is derived from an EMBL/GenBank/DDBJ whole genome shotgun (WGS) entry which is preliminary data.</text>
</comment>
<dbReference type="AlphaFoldDB" id="A0A8J4VM01"/>
<protein>
    <submittedName>
        <fullName evidence="1">Uncharacterized protein</fullName>
    </submittedName>
</protein>
<evidence type="ECO:0000313" key="2">
    <source>
        <dbReference type="Proteomes" id="UP000737018"/>
    </source>
</evidence>
<sequence>MFKKSETLLVSATKSAKATCQTVDKSGHFQKACNVSSGSRLQREHVVSVDILQRARLTLVEENEVAEVSAPDKRVQNVGGSGTRKKKPRVVGPMDAFVTPPPKTTQMGRSEGEIQATANDAYKKELREKACADIARLNGFRIEWVFLDDGGWVMMMVTRVWSDRWL</sequence>
<reference evidence="1" key="1">
    <citation type="submission" date="2020-03" db="EMBL/GenBank/DDBJ databases">
        <title>Castanea mollissima Vanexum genome sequencing.</title>
        <authorList>
            <person name="Staton M."/>
        </authorList>
    </citation>
    <scope>NUCLEOTIDE SEQUENCE</scope>
    <source>
        <tissue evidence="1">Leaf</tissue>
    </source>
</reference>
<accession>A0A8J4VM01</accession>
<organism evidence="1 2">
    <name type="scientific">Castanea mollissima</name>
    <name type="common">Chinese chestnut</name>
    <dbReference type="NCBI Taxonomy" id="60419"/>
    <lineage>
        <taxon>Eukaryota</taxon>
        <taxon>Viridiplantae</taxon>
        <taxon>Streptophyta</taxon>
        <taxon>Embryophyta</taxon>
        <taxon>Tracheophyta</taxon>
        <taxon>Spermatophyta</taxon>
        <taxon>Magnoliopsida</taxon>
        <taxon>eudicotyledons</taxon>
        <taxon>Gunneridae</taxon>
        <taxon>Pentapetalae</taxon>
        <taxon>rosids</taxon>
        <taxon>fabids</taxon>
        <taxon>Fagales</taxon>
        <taxon>Fagaceae</taxon>
        <taxon>Castanea</taxon>
    </lineage>
</organism>
<keyword evidence="2" id="KW-1185">Reference proteome</keyword>
<gene>
    <name evidence="1" type="ORF">CMV_021102</name>
</gene>
<name>A0A8J4VM01_9ROSI</name>
<dbReference type="OrthoDB" id="2442898at2759"/>
<proteinExistence type="predicted"/>
<dbReference type="Proteomes" id="UP000737018">
    <property type="component" value="Unassembled WGS sequence"/>
</dbReference>
<dbReference type="EMBL" id="JRKL02004062">
    <property type="protein sequence ID" value="KAF3953456.1"/>
    <property type="molecule type" value="Genomic_DNA"/>
</dbReference>